<comment type="catalytic activity">
    <reaction evidence="12">
        <text>UDP-N-acetyl-alpha-D-muramoyl-L-alanine + D-glutamate + ATP = UDP-N-acetyl-alpha-D-muramoyl-L-alanyl-D-glutamate + ADP + phosphate + H(+)</text>
        <dbReference type="Rhea" id="RHEA:16429"/>
        <dbReference type="ChEBI" id="CHEBI:15378"/>
        <dbReference type="ChEBI" id="CHEBI:29986"/>
        <dbReference type="ChEBI" id="CHEBI:30616"/>
        <dbReference type="ChEBI" id="CHEBI:43474"/>
        <dbReference type="ChEBI" id="CHEBI:83898"/>
        <dbReference type="ChEBI" id="CHEBI:83900"/>
        <dbReference type="ChEBI" id="CHEBI:456216"/>
        <dbReference type="EC" id="6.3.2.9"/>
    </reaction>
</comment>
<feature type="binding site" evidence="12">
    <location>
        <begin position="112"/>
        <end position="118"/>
    </location>
    <ligand>
        <name>ATP</name>
        <dbReference type="ChEBI" id="CHEBI:30616"/>
    </ligand>
</feature>
<keyword evidence="3 12" id="KW-0963">Cytoplasm</keyword>
<evidence type="ECO:0000256" key="8">
    <source>
        <dbReference type="ARBA" id="ARBA00022960"/>
    </source>
</evidence>
<evidence type="ECO:0000256" key="9">
    <source>
        <dbReference type="ARBA" id="ARBA00022984"/>
    </source>
</evidence>
<evidence type="ECO:0000256" key="5">
    <source>
        <dbReference type="ARBA" id="ARBA00022618"/>
    </source>
</evidence>
<gene>
    <name evidence="12" type="primary">murD</name>
    <name evidence="14" type="ORF">HMPREF1090_04467</name>
</gene>
<dbReference type="InterPro" id="IPR036615">
    <property type="entry name" value="Mur_ligase_C_dom_sf"/>
</dbReference>
<evidence type="ECO:0000313" key="15">
    <source>
        <dbReference type="Proteomes" id="UP000013085"/>
    </source>
</evidence>
<keyword evidence="4 12" id="KW-0436">Ligase</keyword>
<keyword evidence="8 12" id="KW-0133">Cell shape</keyword>
<comment type="pathway">
    <text evidence="2 12">Cell wall biogenesis; peptidoglycan biosynthesis.</text>
</comment>
<dbReference type="InterPro" id="IPR013221">
    <property type="entry name" value="Mur_ligase_cen"/>
</dbReference>
<protein>
    <recommendedName>
        <fullName evidence="12">UDP-N-acetylmuramoylalanine--D-glutamate ligase</fullName>
        <ecNumber evidence="12">6.3.2.9</ecNumber>
    </recommendedName>
    <alternativeName>
        <fullName evidence="12">D-glutamic acid-adding enzyme</fullName>
    </alternativeName>
    <alternativeName>
        <fullName evidence="12">UDP-N-acetylmuramoyl-L-alanyl-D-glutamate synthetase</fullName>
    </alternativeName>
</protein>
<evidence type="ECO:0000256" key="12">
    <source>
        <dbReference type="HAMAP-Rule" id="MF_00639"/>
    </source>
</evidence>
<dbReference type="GO" id="GO:0008360">
    <property type="term" value="P:regulation of cell shape"/>
    <property type="evidence" value="ECO:0007669"/>
    <property type="project" value="UniProtKB-KW"/>
</dbReference>
<dbReference type="HAMAP" id="MF_00639">
    <property type="entry name" value="MurD"/>
    <property type="match status" value="1"/>
</dbReference>
<keyword evidence="5 12" id="KW-0132">Cell division</keyword>
<dbReference type="Pfam" id="PF08245">
    <property type="entry name" value="Mur_ligase_M"/>
    <property type="match status" value="1"/>
</dbReference>
<keyword evidence="9 12" id="KW-0573">Peptidoglycan synthesis</keyword>
<evidence type="ECO:0000256" key="1">
    <source>
        <dbReference type="ARBA" id="ARBA00004496"/>
    </source>
</evidence>
<dbReference type="SUPFAM" id="SSF51984">
    <property type="entry name" value="MurCD N-terminal domain"/>
    <property type="match status" value="1"/>
</dbReference>
<evidence type="ECO:0000256" key="10">
    <source>
        <dbReference type="ARBA" id="ARBA00023306"/>
    </source>
</evidence>
<dbReference type="NCBIfam" id="TIGR01087">
    <property type="entry name" value="murD"/>
    <property type="match status" value="1"/>
</dbReference>
<dbReference type="EC" id="6.3.2.9" evidence="12"/>
<dbReference type="EMBL" id="AGYR01000052">
    <property type="protein sequence ID" value="ENZ09289.1"/>
    <property type="molecule type" value="Genomic_DNA"/>
</dbReference>
<evidence type="ECO:0000256" key="6">
    <source>
        <dbReference type="ARBA" id="ARBA00022741"/>
    </source>
</evidence>
<name>A0A0E2HIG6_9FIRM</name>
<comment type="function">
    <text evidence="12">Cell wall formation. Catalyzes the addition of glutamate to the nucleotide precursor UDP-N-acetylmuramoyl-L-alanine (UMA).</text>
</comment>
<evidence type="ECO:0000256" key="3">
    <source>
        <dbReference type="ARBA" id="ARBA00022490"/>
    </source>
</evidence>
<feature type="domain" description="Mur ligase central" evidence="13">
    <location>
        <begin position="110"/>
        <end position="277"/>
    </location>
</feature>
<comment type="subcellular location">
    <subcellularLocation>
        <location evidence="1 12">Cytoplasm</location>
    </subcellularLocation>
</comment>
<evidence type="ECO:0000256" key="2">
    <source>
        <dbReference type="ARBA" id="ARBA00004752"/>
    </source>
</evidence>
<dbReference type="GO" id="GO:0004326">
    <property type="term" value="F:tetrahydrofolylpolyglutamate synthase activity"/>
    <property type="evidence" value="ECO:0007669"/>
    <property type="project" value="InterPro"/>
</dbReference>
<comment type="similarity">
    <text evidence="12">Belongs to the MurCDEF family.</text>
</comment>
<organism evidence="14 15">
    <name type="scientific">[Clostridium] clostridioforme 90A8</name>
    <dbReference type="NCBI Taxonomy" id="999408"/>
    <lineage>
        <taxon>Bacteria</taxon>
        <taxon>Bacillati</taxon>
        <taxon>Bacillota</taxon>
        <taxon>Clostridia</taxon>
        <taxon>Lachnospirales</taxon>
        <taxon>Lachnospiraceae</taxon>
        <taxon>Enterocloster</taxon>
    </lineage>
</organism>
<evidence type="ECO:0000313" key="14">
    <source>
        <dbReference type="EMBL" id="ENZ09289.1"/>
    </source>
</evidence>
<dbReference type="HOGENOM" id="CLU_032540_0_0_9"/>
<proteinExistence type="inferred from homology"/>
<dbReference type="SUPFAM" id="SSF53244">
    <property type="entry name" value="MurD-like peptide ligases, peptide-binding domain"/>
    <property type="match status" value="1"/>
</dbReference>
<dbReference type="PANTHER" id="PTHR43692">
    <property type="entry name" value="UDP-N-ACETYLMURAMOYLALANINE--D-GLUTAMATE LIGASE"/>
    <property type="match status" value="1"/>
</dbReference>
<dbReference type="GO" id="GO:0008764">
    <property type="term" value="F:UDP-N-acetylmuramoylalanine-D-glutamate ligase activity"/>
    <property type="evidence" value="ECO:0007669"/>
    <property type="project" value="UniProtKB-UniRule"/>
</dbReference>
<dbReference type="GO" id="GO:0005737">
    <property type="term" value="C:cytoplasm"/>
    <property type="evidence" value="ECO:0007669"/>
    <property type="project" value="UniProtKB-SubCell"/>
</dbReference>
<dbReference type="PATRIC" id="fig|999408.3.peg.4794"/>
<reference evidence="14 15" key="1">
    <citation type="submission" date="2013-01" db="EMBL/GenBank/DDBJ databases">
        <title>The Genome Sequence of Clostridium clostridioforme 90A8.</title>
        <authorList>
            <consortium name="The Broad Institute Genome Sequencing Platform"/>
            <person name="Earl A."/>
            <person name="Ward D."/>
            <person name="Feldgarden M."/>
            <person name="Gevers D."/>
            <person name="Courvalin P."/>
            <person name="Lambert T."/>
            <person name="Walker B."/>
            <person name="Young S.K."/>
            <person name="Zeng Q."/>
            <person name="Gargeya S."/>
            <person name="Fitzgerald M."/>
            <person name="Haas B."/>
            <person name="Abouelleil A."/>
            <person name="Alvarado L."/>
            <person name="Arachchi H.M."/>
            <person name="Berlin A.M."/>
            <person name="Chapman S.B."/>
            <person name="Dewar J."/>
            <person name="Goldberg J."/>
            <person name="Griggs A."/>
            <person name="Gujja S."/>
            <person name="Hansen M."/>
            <person name="Howarth C."/>
            <person name="Imamovic A."/>
            <person name="Larimer J."/>
            <person name="McCowan C."/>
            <person name="Murphy C."/>
            <person name="Neiman D."/>
            <person name="Pearson M."/>
            <person name="Priest M."/>
            <person name="Roberts A."/>
            <person name="Saif S."/>
            <person name="Shea T."/>
            <person name="Sisk P."/>
            <person name="Sykes S."/>
            <person name="Wortman J."/>
            <person name="Nusbaum C."/>
            <person name="Birren B."/>
        </authorList>
    </citation>
    <scope>NUCLEOTIDE SEQUENCE [LARGE SCALE GENOMIC DNA]</scope>
    <source>
        <strain evidence="14 15">90A8</strain>
    </source>
</reference>
<dbReference type="Gene3D" id="3.90.190.20">
    <property type="entry name" value="Mur ligase, C-terminal domain"/>
    <property type="match status" value="1"/>
</dbReference>
<dbReference type="UniPathway" id="UPA00219"/>
<accession>A0A0E2HIG6</accession>
<keyword evidence="11 12" id="KW-0961">Cell wall biogenesis/degradation</keyword>
<dbReference type="InterPro" id="IPR018109">
    <property type="entry name" value="Folylpolyglutamate_synth_CS"/>
</dbReference>
<evidence type="ECO:0000256" key="4">
    <source>
        <dbReference type="ARBA" id="ARBA00022598"/>
    </source>
</evidence>
<dbReference type="SUPFAM" id="SSF53623">
    <property type="entry name" value="MurD-like peptide ligases, catalytic domain"/>
    <property type="match status" value="1"/>
</dbReference>
<dbReference type="GO" id="GO:0009252">
    <property type="term" value="P:peptidoglycan biosynthetic process"/>
    <property type="evidence" value="ECO:0007669"/>
    <property type="project" value="UniProtKB-UniRule"/>
</dbReference>
<dbReference type="GO" id="GO:0071555">
    <property type="term" value="P:cell wall organization"/>
    <property type="evidence" value="ECO:0007669"/>
    <property type="project" value="UniProtKB-KW"/>
</dbReference>
<sequence>MIEKIEPWIKGKRILLLGYGREGQSTWNVLRRLGTYEVLDIADLKAPAAVPEDGTVWHTGPDYQKCMDDYDVVFKSPGIVLERPEKEYKCSILSQTEVFFQCFRDQIIGITGTKGKSTVTTLLYHLLKLAGMDALLVGNIGIPALDHMEEVKPDTWIVFELSCHQLEYMTVSPHIGILVNIHEEHLDHYGTMEKYVEAKHHIFKNQRPDDILICNVQCLPEEGTCPSGLIRAGMDGSGKELDVVQEQDGTWIHFRGRKFCIPTDEIKLLGQHNYFDIGVAYGVCSILGMDDQVFARGLKTYEPLPHRLQYIGEREGVKYYDDSISTICDTTIQALKTLNDTDTVLIGGMDRGIDYGELIEYLSECEVPHIILMEATGKRIYQEIYKYYPEFKNRARLILAEHLEDGVKRARQITRPGTSCVLSPAAASYGIFRNFEERGEIFSRLVFKK</sequence>
<dbReference type="Proteomes" id="UP000013085">
    <property type="component" value="Unassembled WGS sequence"/>
</dbReference>
<comment type="caution">
    <text evidence="14">The sequence shown here is derived from an EMBL/GenBank/DDBJ whole genome shotgun (WGS) entry which is preliminary data.</text>
</comment>
<dbReference type="RefSeq" id="WP_002584506.1">
    <property type="nucleotide sequence ID" value="NZ_KB850985.1"/>
</dbReference>
<evidence type="ECO:0000256" key="7">
    <source>
        <dbReference type="ARBA" id="ARBA00022840"/>
    </source>
</evidence>
<dbReference type="PROSITE" id="PS01011">
    <property type="entry name" value="FOLYLPOLYGLU_SYNT_1"/>
    <property type="match status" value="1"/>
</dbReference>
<dbReference type="Gene3D" id="3.40.50.720">
    <property type="entry name" value="NAD(P)-binding Rossmann-like Domain"/>
    <property type="match status" value="1"/>
</dbReference>
<keyword evidence="10 12" id="KW-0131">Cell cycle</keyword>
<evidence type="ECO:0000256" key="11">
    <source>
        <dbReference type="ARBA" id="ARBA00023316"/>
    </source>
</evidence>
<dbReference type="AlphaFoldDB" id="A0A0E2HIG6"/>
<dbReference type="InterPro" id="IPR005762">
    <property type="entry name" value="MurD"/>
</dbReference>
<dbReference type="InterPro" id="IPR036565">
    <property type="entry name" value="Mur-like_cat_sf"/>
</dbReference>
<keyword evidence="6 12" id="KW-0547">Nucleotide-binding</keyword>
<dbReference type="GO" id="GO:0005524">
    <property type="term" value="F:ATP binding"/>
    <property type="evidence" value="ECO:0007669"/>
    <property type="project" value="UniProtKB-UniRule"/>
</dbReference>
<dbReference type="GO" id="GO:0051301">
    <property type="term" value="P:cell division"/>
    <property type="evidence" value="ECO:0007669"/>
    <property type="project" value="UniProtKB-KW"/>
</dbReference>
<evidence type="ECO:0000259" key="13">
    <source>
        <dbReference type="Pfam" id="PF08245"/>
    </source>
</evidence>
<dbReference type="Gene3D" id="3.40.1190.10">
    <property type="entry name" value="Mur-like, catalytic domain"/>
    <property type="match status" value="1"/>
</dbReference>
<dbReference type="PANTHER" id="PTHR43692:SF1">
    <property type="entry name" value="UDP-N-ACETYLMURAMOYLALANINE--D-GLUTAMATE LIGASE"/>
    <property type="match status" value="1"/>
</dbReference>
<keyword evidence="7 12" id="KW-0067">ATP-binding</keyword>